<dbReference type="InterPro" id="IPR052163">
    <property type="entry name" value="DGC-Regulatory_Protein"/>
</dbReference>
<accession>A0AA87CP37</accession>
<dbReference type="Pfam" id="PF00990">
    <property type="entry name" value="GGDEF"/>
    <property type="match status" value="1"/>
</dbReference>
<dbReference type="NCBIfam" id="TIGR00254">
    <property type="entry name" value="GGDEF"/>
    <property type="match status" value="1"/>
</dbReference>
<dbReference type="RefSeq" id="WP_004927322.1">
    <property type="nucleotide sequence ID" value="NZ_DS607683.1"/>
</dbReference>
<comment type="catalytic activity">
    <reaction evidence="4">
        <text>2 GTP = 3',3'-c-di-GMP + 2 diphosphate</text>
        <dbReference type="Rhea" id="RHEA:24898"/>
        <dbReference type="ChEBI" id="CHEBI:33019"/>
        <dbReference type="ChEBI" id="CHEBI:37565"/>
        <dbReference type="ChEBI" id="CHEBI:58805"/>
        <dbReference type="EC" id="2.7.7.65"/>
    </reaction>
</comment>
<evidence type="ECO:0000256" key="2">
    <source>
        <dbReference type="ARBA" id="ARBA00004665"/>
    </source>
</evidence>
<reference evidence="7" key="2">
    <citation type="submission" date="2008-04" db="EMBL/GenBank/DDBJ databases">
        <title>Draft genome sequence of Providencia stuartii(ATCC 25827).</title>
        <authorList>
            <person name="Sudarsanam P."/>
            <person name="Ley R."/>
            <person name="Guruge J."/>
            <person name="Turnbaugh P.J."/>
            <person name="Mahowald M."/>
            <person name="Liep D."/>
            <person name="Gordon J."/>
        </authorList>
    </citation>
    <scope>NUCLEOTIDE SEQUENCE [LARGE SCALE GENOMIC DNA]</scope>
    <source>
        <strain evidence="7">ATCC 25827</strain>
    </source>
</reference>
<organism evidence="6 7">
    <name type="scientific">Providencia stuartii ATCC 25827</name>
    <dbReference type="NCBI Taxonomy" id="471874"/>
    <lineage>
        <taxon>Bacteria</taxon>
        <taxon>Pseudomonadati</taxon>
        <taxon>Pseudomonadota</taxon>
        <taxon>Gammaproteobacteria</taxon>
        <taxon>Enterobacterales</taxon>
        <taxon>Morganellaceae</taxon>
        <taxon>Providencia</taxon>
    </lineage>
</organism>
<gene>
    <name evidence="6" type="ORF">PROSTU_04801</name>
</gene>
<dbReference type="EC" id="2.7.7.65" evidence="3"/>
<dbReference type="GO" id="GO:0052621">
    <property type="term" value="F:diguanylate cyclase activity"/>
    <property type="evidence" value="ECO:0007669"/>
    <property type="project" value="UniProtKB-EC"/>
</dbReference>
<dbReference type="AlphaFoldDB" id="A0AA87CP37"/>
<sequence>MINKTKELSIKNEKISLDLIIGQTCLFLLIDIYGRVSYVSQRFLETYNYNRADVIGYKPSIINNQLILEKNSLDFISNYSNTEDIIFITKENKKIFFIARLMEIEENSNNAYHYCLILSEVTRLIAAKNKLSFQVYHDPLTGLLNRYGFYRKGKEALKLAKNSKTECYLALIDIDKFKKINDTFGHGYGDRLLKQFTKNVKKHLPSEVIFARLGGDEFVLMVNDIHHHHAESIFWELVHFMGTYSYCHLEGEVSNINISVGIAQYPRDGERLGSLVKNADIALYHAKKQGGNQIKKCI</sequence>
<dbReference type="GeneID" id="93518036"/>
<evidence type="ECO:0000313" key="7">
    <source>
        <dbReference type="Proteomes" id="UP000004506"/>
    </source>
</evidence>
<dbReference type="CDD" id="cd01949">
    <property type="entry name" value="GGDEF"/>
    <property type="match status" value="1"/>
</dbReference>
<comment type="cofactor">
    <cofactor evidence="1">
        <name>Mg(2+)</name>
        <dbReference type="ChEBI" id="CHEBI:18420"/>
    </cofactor>
</comment>
<name>A0AA87CP37_PROST</name>
<reference evidence="7" key="1">
    <citation type="submission" date="2008-04" db="EMBL/GenBank/DDBJ databases">
        <title>Draft genome sequence of Providencia stuartii (ATCC 25827).</title>
        <authorList>
            <person name="Sudarsanam P."/>
            <person name="Ley R."/>
            <person name="Guruge J."/>
            <person name="Turnbaugh P.J."/>
            <person name="Mahowald M."/>
            <person name="Liep D."/>
            <person name="Gordon J."/>
        </authorList>
    </citation>
    <scope>NUCLEOTIDE SEQUENCE [LARGE SCALE GENOMIC DNA]</scope>
    <source>
        <strain evidence="7">ATCC 25827</strain>
    </source>
</reference>
<dbReference type="InterPro" id="IPR000160">
    <property type="entry name" value="GGDEF_dom"/>
</dbReference>
<dbReference type="EMBL" id="ABJD02000118">
    <property type="protein sequence ID" value="EDU57556.1"/>
    <property type="molecule type" value="Genomic_DNA"/>
</dbReference>
<evidence type="ECO:0000256" key="4">
    <source>
        <dbReference type="ARBA" id="ARBA00034247"/>
    </source>
</evidence>
<evidence type="ECO:0000259" key="5">
    <source>
        <dbReference type="PROSITE" id="PS50887"/>
    </source>
</evidence>
<dbReference type="SMART" id="SM00267">
    <property type="entry name" value="GGDEF"/>
    <property type="match status" value="1"/>
</dbReference>
<dbReference type="PANTHER" id="PTHR46663">
    <property type="entry name" value="DIGUANYLATE CYCLASE DGCT-RELATED"/>
    <property type="match status" value="1"/>
</dbReference>
<evidence type="ECO:0000256" key="1">
    <source>
        <dbReference type="ARBA" id="ARBA00001946"/>
    </source>
</evidence>
<proteinExistence type="predicted"/>
<dbReference type="InterPro" id="IPR043128">
    <property type="entry name" value="Rev_trsase/Diguanyl_cyclase"/>
</dbReference>
<evidence type="ECO:0000256" key="3">
    <source>
        <dbReference type="ARBA" id="ARBA00012528"/>
    </source>
</evidence>
<dbReference type="InterPro" id="IPR035965">
    <property type="entry name" value="PAS-like_dom_sf"/>
</dbReference>
<protein>
    <recommendedName>
        <fullName evidence="3">diguanylate cyclase</fullName>
        <ecNumber evidence="3">2.7.7.65</ecNumber>
    </recommendedName>
</protein>
<dbReference type="InterPro" id="IPR029787">
    <property type="entry name" value="Nucleotide_cyclase"/>
</dbReference>
<evidence type="ECO:0000313" key="6">
    <source>
        <dbReference type="EMBL" id="EDU57556.1"/>
    </source>
</evidence>
<feature type="domain" description="GGDEF" evidence="5">
    <location>
        <begin position="165"/>
        <end position="298"/>
    </location>
</feature>
<dbReference type="Gene3D" id="3.30.70.270">
    <property type="match status" value="1"/>
</dbReference>
<dbReference type="SUPFAM" id="SSF55073">
    <property type="entry name" value="Nucleotide cyclase"/>
    <property type="match status" value="1"/>
</dbReference>
<dbReference type="SUPFAM" id="SSF55785">
    <property type="entry name" value="PYP-like sensor domain (PAS domain)"/>
    <property type="match status" value="1"/>
</dbReference>
<dbReference type="Proteomes" id="UP000004506">
    <property type="component" value="Unassembled WGS sequence"/>
</dbReference>
<comment type="pathway">
    <text evidence="2">Purine metabolism; 3',5'-cyclic di-GMP biosynthesis.</text>
</comment>
<dbReference type="PROSITE" id="PS50887">
    <property type="entry name" value="GGDEF"/>
    <property type="match status" value="1"/>
</dbReference>
<comment type="caution">
    <text evidence="6">The sequence shown here is derived from an EMBL/GenBank/DDBJ whole genome shotgun (WGS) entry which is preliminary data.</text>
</comment>
<reference evidence="6 7" key="3">
    <citation type="submission" date="2008-05" db="EMBL/GenBank/DDBJ databases">
        <authorList>
            <person name="Fulton L."/>
            <person name="Clifton S."/>
            <person name="Fulton B."/>
            <person name="Xu J."/>
            <person name="Minx P."/>
            <person name="Pepin K.H."/>
            <person name="Johnson M."/>
            <person name="Thiruvilangam P."/>
            <person name="Bhonagiri V."/>
            <person name="Nash W.E."/>
            <person name="Mardis E.R."/>
            <person name="Wilson R.K."/>
        </authorList>
    </citation>
    <scope>NUCLEOTIDE SEQUENCE [LARGE SCALE GENOMIC DNA]</scope>
    <source>
        <strain evidence="6 7">ATCC 25827</strain>
    </source>
</reference>
<dbReference type="PANTHER" id="PTHR46663:SF2">
    <property type="entry name" value="GGDEF DOMAIN-CONTAINING PROTEIN"/>
    <property type="match status" value="1"/>
</dbReference>
<dbReference type="FunFam" id="3.30.70.270:FF:000001">
    <property type="entry name" value="Diguanylate cyclase domain protein"/>
    <property type="match status" value="1"/>
</dbReference>